<dbReference type="InterPro" id="IPR013103">
    <property type="entry name" value="RVT_2"/>
</dbReference>
<comment type="caution">
    <text evidence="5">The sequence shown here is derived from an EMBL/GenBank/DDBJ whole genome shotgun (WGS) entry which is preliminary data.</text>
</comment>
<dbReference type="AlphaFoldDB" id="A0AAD8LLL8"/>
<dbReference type="EMBL" id="JAUHHV010000001">
    <property type="protein sequence ID" value="KAK1441291.1"/>
    <property type="molecule type" value="Genomic_DNA"/>
</dbReference>
<dbReference type="InterPro" id="IPR057670">
    <property type="entry name" value="SH3_retrovirus"/>
</dbReference>
<evidence type="ECO:0000259" key="4">
    <source>
        <dbReference type="Pfam" id="PF25597"/>
    </source>
</evidence>
<dbReference type="GO" id="GO:0046872">
    <property type="term" value="F:metal ion binding"/>
    <property type="evidence" value="ECO:0007669"/>
    <property type="project" value="UniProtKB-KW"/>
</dbReference>
<dbReference type="PANTHER" id="PTHR42648:SF27">
    <property type="entry name" value="RNA-DIRECTED DNA POLYMERASE"/>
    <property type="match status" value="1"/>
</dbReference>
<evidence type="ECO:0000313" key="5">
    <source>
        <dbReference type="EMBL" id="KAK1441291.1"/>
    </source>
</evidence>
<evidence type="ECO:0000256" key="2">
    <source>
        <dbReference type="ARBA" id="ARBA00022801"/>
    </source>
</evidence>
<dbReference type="PANTHER" id="PTHR42648">
    <property type="entry name" value="TRANSPOSASE, PUTATIVE-RELATED"/>
    <property type="match status" value="1"/>
</dbReference>
<protein>
    <recommendedName>
        <fullName evidence="7">Reverse transcriptase Ty1/copia-type domain-containing protein</fullName>
    </recommendedName>
</protein>
<keyword evidence="1" id="KW-0479">Metal-binding</keyword>
<dbReference type="Pfam" id="PF07727">
    <property type="entry name" value="RVT_2"/>
    <property type="match status" value="1"/>
</dbReference>
<dbReference type="SUPFAM" id="SSF53098">
    <property type="entry name" value="Ribonuclease H-like"/>
    <property type="match status" value="1"/>
</dbReference>
<accession>A0AAD8LLL8</accession>
<keyword evidence="6" id="KW-1185">Reference proteome</keyword>
<feature type="domain" description="Reverse transcriptase Ty1/copia-type" evidence="3">
    <location>
        <begin position="212"/>
        <end position="279"/>
    </location>
</feature>
<evidence type="ECO:0000256" key="1">
    <source>
        <dbReference type="ARBA" id="ARBA00022723"/>
    </source>
</evidence>
<proteinExistence type="predicted"/>
<organism evidence="5 6">
    <name type="scientific">Tagetes erecta</name>
    <name type="common">African marigold</name>
    <dbReference type="NCBI Taxonomy" id="13708"/>
    <lineage>
        <taxon>Eukaryota</taxon>
        <taxon>Viridiplantae</taxon>
        <taxon>Streptophyta</taxon>
        <taxon>Embryophyta</taxon>
        <taxon>Tracheophyta</taxon>
        <taxon>Spermatophyta</taxon>
        <taxon>Magnoliopsida</taxon>
        <taxon>eudicotyledons</taxon>
        <taxon>Gunneridae</taxon>
        <taxon>Pentapetalae</taxon>
        <taxon>asterids</taxon>
        <taxon>campanulids</taxon>
        <taxon>Asterales</taxon>
        <taxon>Asteraceae</taxon>
        <taxon>Asteroideae</taxon>
        <taxon>Heliantheae alliance</taxon>
        <taxon>Tageteae</taxon>
        <taxon>Tagetes</taxon>
    </lineage>
</organism>
<gene>
    <name evidence="5" type="ORF">QVD17_07138</name>
</gene>
<dbReference type="InterPro" id="IPR039537">
    <property type="entry name" value="Retrotran_Ty1/copia-like"/>
</dbReference>
<feature type="domain" description="Retroviral polymerase SH3-like" evidence="4">
    <location>
        <begin position="54"/>
        <end position="109"/>
    </location>
</feature>
<keyword evidence="2" id="KW-0378">Hydrolase</keyword>
<evidence type="ECO:0000313" key="6">
    <source>
        <dbReference type="Proteomes" id="UP001229421"/>
    </source>
</evidence>
<dbReference type="Pfam" id="PF25597">
    <property type="entry name" value="SH3_retrovirus"/>
    <property type="match status" value="1"/>
</dbReference>
<evidence type="ECO:0008006" key="7">
    <source>
        <dbReference type="Google" id="ProtNLM"/>
    </source>
</evidence>
<dbReference type="GO" id="GO:0016787">
    <property type="term" value="F:hydrolase activity"/>
    <property type="evidence" value="ECO:0007669"/>
    <property type="project" value="UniProtKB-KW"/>
</dbReference>
<dbReference type="Proteomes" id="UP001229421">
    <property type="component" value="Unassembled WGS sequence"/>
</dbReference>
<sequence>MMCKTNLPHSLWSYALMTAARIINLVPTKRVDKTPYEIWHGHKPNLSYLRVWGCDAYVTSDSDDKLDPRGEKVVFVGYCNKSGLYFYHPDANINSIKRRGHFLEKEALDRGTGNNVVDLKEVRESPTTAVEVGKSDALEVVANESDENTSIRRSSRTRKEPERYLWNLEGAEVLVVADSNDAHANYKSAISDPESAKWLEAMNAEMQSMRDNKVWDLVELPPDSRAIGSKWLFKRKPDMHGKIHTYKARLLAKGYTQIERIDYEETFSPVAMIKSIRIL</sequence>
<evidence type="ECO:0000259" key="3">
    <source>
        <dbReference type="Pfam" id="PF07727"/>
    </source>
</evidence>
<reference evidence="5" key="1">
    <citation type="journal article" date="2023" name="bioRxiv">
        <title>Improved chromosome-level genome assembly for marigold (Tagetes erecta).</title>
        <authorList>
            <person name="Jiang F."/>
            <person name="Yuan L."/>
            <person name="Wang S."/>
            <person name="Wang H."/>
            <person name="Xu D."/>
            <person name="Wang A."/>
            <person name="Fan W."/>
        </authorList>
    </citation>
    <scope>NUCLEOTIDE SEQUENCE</scope>
    <source>
        <strain evidence="5">WSJ</strain>
        <tissue evidence="5">Leaf</tissue>
    </source>
</reference>
<dbReference type="InterPro" id="IPR012337">
    <property type="entry name" value="RNaseH-like_sf"/>
</dbReference>
<name>A0AAD8LLL8_TARER</name>